<dbReference type="EMBL" id="CP063194">
    <property type="protein sequence ID" value="WCZ38118.1"/>
    <property type="molecule type" value="Genomic_DNA"/>
</dbReference>
<proteinExistence type="predicted"/>
<evidence type="ECO:0000256" key="1">
    <source>
        <dbReference type="SAM" id="Phobius"/>
    </source>
</evidence>
<organism evidence="3 4">
    <name type="scientific">Corynebacterium jeddahense</name>
    <dbReference type="NCBI Taxonomy" id="1414719"/>
    <lineage>
        <taxon>Bacteria</taxon>
        <taxon>Bacillati</taxon>
        <taxon>Actinomycetota</taxon>
        <taxon>Actinomycetes</taxon>
        <taxon>Mycobacteriales</taxon>
        <taxon>Corynebacteriaceae</taxon>
        <taxon>Corynebacterium</taxon>
    </lineage>
</organism>
<keyword evidence="1" id="KW-0472">Membrane</keyword>
<dbReference type="Proteomes" id="UP001218071">
    <property type="component" value="Chromosome"/>
</dbReference>
<feature type="transmembrane region" description="Helical" evidence="1">
    <location>
        <begin position="30"/>
        <end position="48"/>
    </location>
</feature>
<dbReference type="Pfam" id="PF03703">
    <property type="entry name" value="bPH_2"/>
    <property type="match status" value="1"/>
</dbReference>
<name>A0ABY7UKR2_9CORY</name>
<keyword evidence="4" id="KW-1185">Reference proteome</keyword>
<evidence type="ECO:0000313" key="3">
    <source>
        <dbReference type="EMBL" id="WCZ38118.1"/>
    </source>
</evidence>
<accession>A0ABY7UKR2</accession>
<feature type="transmembrane region" description="Helical" evidence="1">
    <location>
        <begin position="54"/>
        <end position="73"/>
    </location>
</feature>
<evidence type="ECO:0000313" key="4">
    <source>
        <dbReference type="Proteomes" id="UP001218071"/>
    </source>
</evidence>
<dbReference type="PANTHER" id="PTHR34473:SF3">
    <property type="entry name" value="TRANSMEMBRANE PROTEIN-RELATED"/>
    <property type="match status" value="1"/>
</dbReference>
<sequence length="166" mass="18850">MTEALEPVTPLPTSVESMNRVSSKLMLPRYVANVFWAIILLTICWLCYRQWGWGWLIPLGIFAVYFIWQMFLIPFQVRNMGWLETDNELILSTGKMFHTVTVIPYGRIQFVDVKSGPVARAMGLKEIEVHTASNTSNTELPGLEADEADALRDRLAAKAREQMSGL</sequence>
<keyword evidence="1" id="KW-1133">Transmembrane helix</keyword>
<feature type="domain" description="YdbS-like PH" evidence="2">
    <location>
        <begin position="78"/>
        <end position="155"/>
    </location>
</feature>
<protein>
    <submittedName>
        <fullName evidence="3">Bacterial membrane flanked domain protein</fullName>
    </submittedName>
</protein>
<gene>
    <name evidence="3" type="ORF">CJEDD_02475</name>
</gene>
<dbReference type="RefSeq" id="WP_232297709.1">
    <property type="nucleotide sequence ID" value="NZ_CBYN010000050.1"/>
</dbReference>
<keyword evidence="1" id="KW-0812">Transmembrane</keyword>
<evidence type="ECO:0000259" key="2">
    <source>
        <dbReference type="Pfam" id="PF03703"/>
    </source>
</evidence>
<dbReference type="InterPro" id="IPR005182">
    <property type="entry name" value="YdbS-like_PH"/>
</dbReference>
<dbReference type="PANTHER" id="PTHR34473">
    <property type="entry name" value="UPF0699 TRANSMEMBRANE PROTEIN YDBS"/>
    <property type="match status" value="1"/>
</dbReference>
<reference evidence="3 4" key="1">
    <citation type="submission" date="2020-10" db="EMBL/GenBank/DDBJ databases">
        <title>Complete genome sequence of Corynebacterium jeddahense DSM 45997, type strain of Corynebacterium jeddahense.</title>
        <authorList>
            <person name="Busche T."/>
            <person name="Kalinowski J."/>
            <person name="Ruckert C."/>
        </authorList>
    </citation>
    <scope>NUCLEOTIDE SEQUENCE [LARGE SCALE GENOMIC DNA]</scope>
    <source>
        <strain evidence="3 4">DSM 45997</strain>
    </source>
</reference>